<sequence>MPVYRQLEEQIAALIREGVLTPGATLPAARRLAEELSISRATVQFSYDALRRRRLVSAHGRRGFIVEPNDRLKPGMERLKGFTEEMRELGRTPSSHIIEQVVVADRSIASVFGLPSNAPLLKLVRVRFGDGVPLSRERAWYDLTAAPGLETRDLTGSVYEQIGACGAALVSCEQTIEAAEPDDEERAIFGFDRPVPCLLIKRRSFARDERMVEYVEGLFRGDAYAYRLTMKV</sequence>
<dbReference type="PANTHER" id="PTHR44846">
    <property type="entry name" value="MANNOSYL-D-GLYCERATE TRANSPORT/METABOLISM SYSTEM REPRESSOR MNGR-RELATED"/>
    <property type="match status" value="1"/>
</dbReference>
<evidence type="ECO:0000313" key="5">
    <source>
        <dbReference type="EMBL" id="PZQ16253.1"/>
    </source>
</evidence>
<reference evidence="5 6" key="1">
    <citation type="submission" date="2017-08" db="EMBL/GenBank/DDBJ databases">
        <title>Infants hospitalized years apart are colonized by the same room-sourced microbial strains.</title>
        <authorList>
            <person name="Brooks B."/>
            <person name="Olm M.R."/>
            <person name="Firek B.A."/>
            <person name="Baker R."/>
            <person name="Thomas B.C."/>
            <person name="Morowitz M.J."/>
            <person name="Banfield J.F."/>
        </authorList>
    </citation>
    <scope>NUCLEOTIDE SEQUENCE [LARGE SCALE GENOMIC DNA]</scope>
    <source>
        <strain evidence="5">S2_005_003_R2_43</strain>
    </source>
</reference>
<evidence type="ECO:0000256" key="3">
    <source>
        <dbReference type="ARBA" id="ARBA00023163"/>
    </source>
</evidence>
<gene>
    <name evidence="5" type="ORF">DI565_09245</name>
</gene>
<dbReference type="InterPro" id="IPR036388">
    <property type="entry name" value="WH-like_DNA-bd_sf"/>
</dbReference>
<keyword evidence="2" id="KW-0238">DNA-binding</keyword>
<dbReference type="InterPro" id="IPR011663">
    <property type="entry name" value="UTRA"/>
</dbReference>
<evidence type="ECO:0000256" key="1">
    <source>
        <dbReference type="ARBA" id="ARBA00023015"/>
    </source>
</evidence>
<keyword evidence="3" id="KW-0804">Transcription</keyword>
<name>A0A2W5MFH9_ANCNO</name>
<dbReference type="SMART" id="SM00866">
    <property type="entry name" value="UTRA"/>
    <property type="match status" value="1"/>
</dbReference>
<proteinExistence type="predicted"/>
<dbReference type="PANTHER" id="PTHR44846:SF1">
    <property type="entry name" value="MANNOSYL-D-GLYCERATE TRANSPORT_METABOLISM SYSTEM REPRESSOR MNGR-RELATED"/>
    <property type="match status" value="1"/>
</dbReference>
<keyword evidence="1" id="KW-0805">Transcription regulation</keyword>
<feature type="domain" description="HTH gntR-type" evidence="4">
    <location>
        <begin position="1"/>
        <end position="69"/>
    </location>
</feature>
<accession>A0A2W5MFH9</accession>
<organism evidence="5 6">
    <name type="scientific">Ancylobacter novellus</name>
    <name type="common">Thiobacillus novellus</name>
    <dbReference type="NCBI Taxonomy" id="921"/>
    <lineage>
        <taxon>Bacteria</taxon>
        <taxon>Pseudomonadati</taxon>
        <taxon>Pseudomonadota</taxon>
        <taxon>Alphaproteobacteria</taxon>
        <taxon>Hyphomicrobiales</taxon>
        <taxon>Xanthobacteraceae</taxon>
        <taxon>Ancylobacter</taxon>
    </lineage>
</organism>
<dbReference type="InterPro" id="IPR050679">
    <property type="entry name" value="Bact_HTH_transcr_reg"/>
</dbReference>
<evidence type="ECO:0000256" key="2">
    <source>
        <dbReference type="ARBA" id="ARBA00023125"/>
    </source>
</evidence>
<dbReference type="GO" id="GO:0045892">
    <property type="term" value="P:negative regulation of DNA-templated transcription"/>
    <property type="evidence" value="ECO:0007669"/>
    <property type="project" value="TreeGrafter"/>
</dbReference>
<comment type="caution">
    <text evidence="5">The sequence shown here is derived from an EMBL/GenBank/DDBJ whole genome shotgun (WGS) entry which is preliminary data.</text>
</comment>
<dbReference type="CDD" id="cd07377">
    <property type="entry name" value="WHTH_GntR"/>
    <property type="match status" value="1"/>
</dbReference>
<dbReference type="GO" id="GO:0003677">
    <property type="term" value="F:DNA binding"/>
    <property type="evidence" value="ECO:0007669"/>
    <property type="project" value="UniProtKB-KW"/>
</dbReference>
<protein>
    <submittedName>
        <fullName evidence="5">GntR family transcriptional regulator</fullName>
    </submittedName>
</protein>
<dbReference type="Proteomes" id="UP000249577">
    <property type="component" value="Unassembled WGS sequence"/>
</dbReference>
<dbReference type="AlphaFoldDB" id="A0A2W5MFH9"/>
<dbReference type="Pfam" id="PF07702">
    <property type="entry name" value="UTRA"/>
    <property type="match status" value="1"/>
</dbReference>
<dbReference type="Gene3D" id="1.10.10.10">
    <property type="entry name" value="Winged helix-like DNA-binding domain superfamily/Winged helix DNA-binding domain"/>
    <property type="match status" value="1"/>
</dbReference>
<dbReference type="Gene3D" id="3.40.1410.10">
    <property type="entry name" value="Chorismate lyase-like"/>
    <property type="match status" value="1"/>
</dbReference>
<dbReference type="InterPro" id="IPR036390">
    <property type="entry name" value="WH_DNA-bd_sf"/>
</dbReference>
<dbReference type="SMART" id="SM00345">
    <property type="entry name" value="HTH_GNTR"/>
    <property type="match status" value="1"/>
</dbReference>
<dbReference type="PROSITE" id="PS50949">
    <property type="entry name" value="HTH_GNTR"/>
    <property type="match status" value="1"/>
</dbReference>
<evidence type="ECO:0000313" key="6">
    <source>
        <dbReference type="Proteomes" id="UP000249577"/>
    </source>
</evidence>
<dbReference type="SUPFAM" id="SSF46785">
    <property type="entry name" value="Winged helix' DNA-binding domain"/>
    <property type="match status" value="1"/>
</dbReference>
<evidence type="ECO:0000259" key="4">
    <source>
        <dbReference type="PROSITE" id="PS50949"/>
    </source>
</evidence>
<dbReference type="InterPro" id="IPR000524">
    <property type="entry name" value="Tscrpt_reg_HTH_GntR"/>
</dbReference>
<dbReference type="SUPFAM" id="SSF64288">
    <property type="entry name" value="Chorismate lyase-like"/>
    <property type="match status" value="1"/>
</dbReference>
<dbReference type="EMBL" id="QFPN01000004">
    <property type="protein sequence ID" value="PZQ16253.1"/>
    <property type="molecule type" value="Genomic_DNA"/>
</dbReference>
<dbReference type="InterPro" id="IPR028978">
    <property type="entry name" value="Chorismate_lyase_/UTRA_dom_sf"/>
</dbReference>
<dbReference type="GO" id="GO:0003700">
    <property type="term" value="F:DNA-binding transcription factor activity"/>
    <property type="evidence" value="ECO:0007669"/>
    <property type="project" value="InterPro"/>
</dbReference>
<dbReference type="Pfam" id="PF00392">
    <property type="entry name" value="GntR"/>
    <property type="match status" value="1"/>
</dbReference>